<dbReference type="Gene3D" id="3.30.429.10">
    <property type="entry name" value="Macrophage Migration Inhibitory Factor"/>
    <property type="match status" value="1"/>
</dbReference>
<dbReference type="EMBL" id="JAETWB010000063">
    <property type="protein sequence ID" value="MBL6082365.1"/>
    <property type="molecule type" value="Genomic_DNA"/>
</dbReference>
<evidence type="ECO:0000313" key="1">
    <source>
        <dbReference type="EMBL" id="MBL6082365.1"/>
    </source>
</evidence>
<dbReference type="Pfam" id="PF14552">
    <property type="entry name" value="Tautomerase_2"/>
    <property type="match status" value="1"/>
</dbReference>
<dbReference type="PANTHER" id="PTHR38460">
    <property type="entry name" value="TAUTOMERASE YOLI-RELATED"/>
    <property type="match status" value="1"/>
</dbReference>
<dbReference type="PANTHER" id="PTHR38460:SF1">
    <property type="entry name" value="TAUTOMERASE YOLI-RELATED"/>
    <property type="match status" value="1"/>
</dbReference>
<dbReference type="InterPro" id="IPR037479">
    <property type="entry name" value="Tauto_MSAD"/>
</dbReference>
<dbReference type="Proteomes" id="UP000660885">
    <property type="component" value="Unassembled WGS sequence"/>
</dbReference>
<dbReference type="RefSeq" id="WP_202835595.1">
    <property type="nucleotide sequence ID" value="NZ_JAETWB010000063.1"/>
</dbReference>
<sequence>MPLVNIALIKGKSRAHIAAISDGIQRGLVEAFATPALDRFQLVHQLAREDFIYDPNYLNIRRTDDLVIIHIVHSDWRDATQKKALYRAIVDNLVEAPGLRPEDVIIVLSPNGRSGEDWSFGRGLASYLKDEG</sequence>
<protein>
    <submittedName>
        <fullName evidence="1">Tautomerase family protein</fullName>
    </submittedName>
</protein>
<keyword evidence="2" id="KW-1185">Reference proteome</keyword>
<accession>A0ABS1UCX4</accession>
<dbReference type="SUPFAM" id="SSF55331">
    <property type="entry name" value="Tautomerase/MIF"/>
    <property type="match status" value="1"/>
</dbReference>
<comment type="caution">
    <text evidence="1">The sequence shown here is derived from an EMBL/GenBank/DDBJ whole genome shotgun (WGS) entry which is preliminary data.</text>
</comment>
<reference evidence="1 2" key="1">
    <citation type="submission" date="2021-01" db="EMBL/GenBank/DDBJ databases">
        <title>Belnapia mucosa sp. nov. and Belnapia arida sp. nov., isolated from the Tabernas Desert (Almeria, Spain).</title>
        <authorList>
            <person name="Molina-Menor E."/>
            <person name="Vidal-Verdu A."/>
            <person name="Calonge A."/>
            <person name="Satari L."/>
            <person name="Pereto J."/>
            <person name="Porcar M."/>
        </authorList>
    </citation>
    <scope>NUCLEOTIDE SEQUENCE [LARGE SCALE GENOMIC DNA]</scope>
    <source>
        <strain evidence="1 2">T18</strain>
    </source>
</reference>
<gene>
    <name evidence="1" type="ORF">JMJ56_30815</name>
</gene>
<evidence type="ECO:0000313" key="2">
    <source>
        <dbReference type="Proteomes" id="UP000660885"/>
    </source>
</evidence>
<dbReference type="InterPro" id="IPR014347">
    <property type="entry name" value="Tautomerase/MIF_sf"/>
</dbReference>
<name>A0ABS1UCX4_9PROT</name>
<organism evidence="1 2">
    <name type="scientific">Belnapia arida</name>
    <dbReference type="NCBI Taxonomy" id="2804533"/>
    <lineage>
        <taxon>Bacteria</taxon>
        <taxon>Pseudomonadati</taxon>
        <taxon>Pseudomonadota</taxon>
        <taxon>Alphaproteobacteria</taxon>
        <taxon>Acetobacterales</taxon>
        <taxon>Roseomonadaceae</taxon>
        <taxon>Belnapia</taxon>
    </lineage>
</organism>
<proteinExistence type="predicted"/>